<evidence type="ECO:0000259" key="1">
    <source>
        <dbReference type="PROSITE" id="PS50104"/>
    </source>
</evidence>
<gene>
    <name evidence="2" type="ORF">BIU88_02600</name>
</gene>
<sequence length="367" mass="42182">MLEIHFFKLGDLDFVNFQKITSLINSIDNSVLNAVSHDKSLIIDYSTSKYFSDSYVHGILSTQPIDIFKTVIRVGITQAPLEDNFFVRSVGSNCIALTLFQTKEIYTLANRTVEEYIVISLLPHILWTIYKSHKHTTDYLDLFHLETKGCIFDLTAYKPDKVFKIKKPQLDSECKSKLLEANIEPQIIIAIEAFLNEFAETKDVSEKIFFEKTSKRTPTNKTKLKAFLCHASGDKPAVRDLYNQLTEYGIDPWLDEEDLLPGQDWRLEIPKAVKSSDVVLVCLSNKSTNKAGYIQKEIKYALDVASEQPEDEIYIIPIRLEECDVPEALSRWHWVNLSQQNGFERLMRSLCIRAESKQRLQPSMKAI</sequence>
<proteinExistence type="predicted"/>
<dbReference type="OrthoDB" id="1098242at2"/>
<name>A0A1D8D6A9_CHLLM</name>
<dbReference type="SUPFAM" id="SSF52200">
    <property type="entry name" value="Toll/Interleukin receptor TIR domain"/>
    <property type="match status" value="1"/>
</dbReference>
<dbReference type="Pfam" id="PF13676">
    <property type="entry name" value="TIR_2"/>
    <property type="match status" value="1"/>
</dbReference>
<dbReference type="GO" id="GO:0007165">
    <property type="term" value="P:signal transduction"/>
    <property type="evidence" value="ECO:0007669"/>
    <property type="project" value="InterPro"/>
</dbReference>
<organism evidence="2 3">
    <name type="scientific">Chlorobaculum limnaeum</name>
    <dbReference type="NCBI Taxonomy" id="274537"/>
    <lineage>
        <taxon>Bacteria</taxon>
        <taxon>Pseudomonadati</taxon>
        <taxon>Chlorobiota</taxon>
        <taxon>Chlorobiia</taxon>
        <taxon>Chlorobiales</taxon>
        <taxon>Chlorobiaceae</taxon>
        <taxon>Chlorobaculum</taxon>
    </lineage>
</organism>
<evidence type="ECO:0000313" key="2">
    <source>
        <dbReference type="EMBL" id="AOS83129.1"/>
    </source>
</evidence>
<dbReference type="PROSITE" id="PS50104">
    <property type="entry name" value="TIR"/>
    <property type="match status" value="1"/>
</dbReference>
<accession>A0A1D8D6A9</accession>
<keyword evidence="3" id="KW-1185">Reference proteome</keyword>
<dbReference type="STRING" id="274537.BIU88_02600"/>
<dbReference type="RefSeq" id="WP_069808855.1">
    <property type="nucleotide sequence ID" value="NZ_CP017305.1"/>
</dbReference>
<dbReference type="Proteomes" id="UP000095185">
    <property type="component" value="Chromosome"/>
</dbReference>
<evidence type="ECO:0000313" key="3">
    <source>
        <dbReference type="Proteomes" id="UP000095185"/>
    </source>
</evidence>
<dbReference type="KEGG" id="clz:BIU88_02600"/>
<dbReference type="Gene3D" id="3.40.50.10140">
    <property type="entry name" value="Toll/interleukin-1 receptor homology (TIR) domain"/>
    <property type="match status" value="1"/>
</dbReference>
<dbReference type="EMBL" id="CP017305">
    <property type="protein sequence ID" value="AOS83129.1"/>
    <property type="molecule type" value="Genomic_DNA"/>
</dbReference>
<protein>
    <recommendedName>
        <fullName evidence="1">TIR domain-containing protein</fullName>
    </recommendedName>
</protein>
<feature type="domain" description="TIR" evidence="1">
    <location>
        <begin position="222"/>
        <end position="351"/>
    </location>
</feature>
<reference evidence="2" key="1">
    <citation type="submission" date="2016-09" db="EMBL/GenBank/DDBJ databases">
        <title>Genome sequence of Chlorobaculum limnaeum.</title>
        <authorList>
            <person name="Liu Z."/>
            <person name="Tank M."/>
            <person name="Bryant D.A."/>
        </authorList>
    </citation>
    <scope>NUCLEOTIDE SEQUENCE [LARGE SCALE GENOMIC DNA]</scope>
    <source>
        <strain evidence="2">DSM 1677</strain>
    </source>
</reference>
<dbReference type="InterPro" id="IPR000157">
    <property type="entry name" value="TIR_dom"/>
</dbReference>
<dbReference type="AlphaFoldDB" id="A0A1D8D6A9"/>
<dbReference type="InterPro" id="IPR035897">
    <property type="entry name" value="Toll_tir_struct_dom_sf"/>
</dbReference>